<protein>
    <recommendedName>
        <fullName evidence="4">PQQ enzyme repeat</fullName>
    </recommendedName>
</protein>
<dbReference type="EMBL" id="JAGIOO010000001">
    <property type="protein sequence ID" value="MBP2476668.1"/>
    <property type="molecule type" value="Genomic_DNA"/>
</dbReference>
<keyword evidence="1" id="KW-0472">Membrane</keyword>
<dbReference type="SUPFAM" id="SSF50998">
    <property type="entry name" value="Quinoprotein alcohol dehydrogenase-like"/>
    <property type="match status" value="1"/>
</dbReference>
<dbReference type="InterPro" id="IPR048161">
    <property type="entry name" value="PA2928-like"/>
</dbReference>
<accession>A0ABS5AJB6</accession>
<dbReference type="Proteomes" id="UP001519363">
    <property type="component" value="Unassembled WGS sequence"/>
</dbReference>
<gene>
    <name evidence="2" type="ORF">JOF53_005540</name>
</gene>
<reference evidence="2 3" key="1">
    <citation type="submission" date="2021-03" db="EMBL/GenBank/DDBJ databases">
        <title>Sequencing the genomes of 1000 actinobacteria strains.</title>
        <authorList>
            <person name="Klenk H.-P."/>
        </authorList>
    </citation>
    <scope>NUCLEOTIDE SEQUENCE [LARGE SCALE GENOMIC DNA]</scope>
    <source>
        <strain evidence="2 3">DSM 44580</strain>
    </source>
</reference>
<proteinExistence type="predicted"/>
<feature type="transmembrane region" description="Helical" evidence="1">
    <location>
        <begin position="30"/>
        <end position="55"/>
    </location>
</feature>
<dbReference type="InterPro" id="IPR015943">
    <property type="entry name" value="WD40/YVTN_repeat-like_dom_sf"/>
</dbReference>
<evidence type="ECO:0000313" key="2">
    <source>
        <dbReference type="EMBL" id="MBP2476668.1"/>
    </source>
</evidence>
<keyword evidence="3" id="KW-1185">Reference proteome</keyword>
<evidence type="ECO:0000256" key="1">
    <source>
        <dbReference type="SAM" id="Phobius"/>
    </source>
</evidence>
<evidence type="ECO:0008006" key="4">
    <source>
        <dbReference type="Google" id="ProtNLM"/>
    </source>
</evidence>
<dbReference type="Gene3D" id="2.130.10.10">
    <property type="entry name" value="YVTN repeat-like/Quinoprotein amine dehydrogenase"/>
    <property type="match status" value="1"/>
</dbReference>
<sequence length="377" mass="39655">MKDISQSGYVWAEPGPYEIRPRSRRPVRLVPVRLFVVLLPVLLFSGLFFGGSYLVSPEARVTVQPGIGLATVDQRPVALIPYQRSGSRGMFQLLTQDMFQARLAAVDLGTGEVRWDTQLSDGLVWQAEFLAAGARLAYFATDGGLVVLDLADGRVVAGDGEVPGLPQVVASRAAYGYDAAHRAVVALAEGGLRTLALDSDTATPAPPEVEAAWAGRLTAKPAPPRSESARAGDQAGIGGGESVLLRERAQPALELLRRFPDGRTAPVLTLPSHEAEILLAGEKTAAGAGAGLVVLKHARGVTSRAAALSVVSLRGKQVTASVPIGTGPARAIELPTRHVLVLARAEDDHSEGVALVGPDGRLTWLAVGQQDFFGNPR</sequence>
<name>A0ABS5AJB6_9PSEU</name>
<dbReference type="RefSeq" id="WP_158103402.1">
    <property type="nucleotide sequence ID" value="NZ_JAGIOO010000001.1"/>
</dbReference>
<dbReference type="InterPro" id="IPR011047">
    <property type="entry name" value="Quinoprotein_ADH-like_sf"/>
</dbReference>
<evidence type="ECO:0000313" key="3">
    <source>
        <dbReference type="Proteomes" id="UP001519363"/>
    </source>
</evidence>
<organism evidence="2 3">
    <name type="scientific">Crossiella equi</name>
    <dbReference type="NCBI Taxonomy" id="130796"/>
    <lineage>
        <taxon>Bacteria</taxon>
        <taxon>Bacillati</taxon>
        <taxon>Actinomycetota</taxon>
        <taxon>Actinomycetes</taxon>
        <taxon>Pseudonocardiales</taxon>
        <taxon>Pseudonocardiaceae</taxon>
        <taxon>Crossiella</taxon>
    </lineage>
</organism>
<dbReference type="NCBIfam" id="NF041516">
    <property type="entry name" value="PA2928_fam"/>
    <property type="match status" value="1"/>
</dbReference>
<comment type="caution">
    <text evidence="2">The sequence shown here is derived from an EMBL/GenBank/DDBJ whole genome shotgun (WGS) entry which is preliminary data.</text>
</comment>
<keyword evidence="1" id="KW-0812">Transmembrane</keyword>
<keyword evidence="1" id="KW-1133">Transmembrane helix</keyword>